<organism evidence="5 6">
    <name type="scientific">Heterodermia speciosa</name>
    <dbReference type="NCBI Taxonomy" id="116794"/>
    <lineage>
        <taxon>Eukaryota</taxon>
        <taxon>Fungi</taxon>
        <taxon>Dikarya</taxon>
        <taxon>Ascomycota</taxon>
        <taxon>Pezizomycotina</taxon>
        <taxon>Lecanoromycetes</taxon>
        <taxon>OSLEUM clade</taxon>
        <taxon>Lecanoromycetidae</taxon>
        <taxon>Caliciales</taxon>
        <taxon>Physciaceae</taxon>
        <taxon>Heterodermia</taxon>
    </lineage>
</organism>
<dbReference type="Proteomes" id="UP000664521">
    <property type="component" value="Unassembled WGS sequence"/>
</dbReference>
<protein>
    <recommendedName>
        <fullName evidence="7">Glycosyltransferase family 28 N-terminal domain-containing protein</fullName>
    </recommendedName>
</protein>
<feature type="region of interest" description="Disordered" evidence="2">
    <location>
        <begin position="1151"/>
        <end position="1172"/>
    </location>
</feature>
<feature type="region of interest" description="Disordered" evidence="2">
    <location>
        <begin position="208"/>
        <end position="234"/>
    </location>
</feature>
<evidence type="ECO:0000256" key="2">
    <source>
        <dbReference type="SAM" id="MobiDB-lite"/>
    </source>
</evidence>
<feature type="domain" description="Glycosyltransferase family 28 N-terminal" evidence="3">
    <location>
        <begin position="262"/>
        <end position="420"/>
    </location>
</feature>
<feature type="compositionally biased region" description="Polar residues" evidence="2">
    <location>
        <begin position="1160"/>
        <end position="1172"/>
    </location>
</feature>
<dbReference type="PANTHER" id="PTHR48050:SF5">
    <property type="entry name" value="UDP-GLUCOSE,STEROL TRANSFERASE"/>
    <property type="match status" value="1"/>
</dbReference>
<name>A0A8H3F6E2_9LECA</name>
<reference evidence="5" key="1">
    <citation type="submission" date="2021-03" db="EMBL/GenBank/DDBJ databases">
        <authorList>
            <person name="Tagirdzhanova G."/>
        </authorList>
    </citation>
    <scope>NUCLEOTIDE SEQUENCE</scope>
</reference>
<feature type="compositionally biased region" description="Polar residues" evidence="2">
    <location>
        <begin position="221"/>
        <end position="231"/>
    </location>
</feature>
<comment type="caution">
    <text evidence="5">The sequence shown here is derived from an EMBL/GenBank/DDBJ whole genome shotgun (WGS) entry which is preliminary data.</text>
</comment>
<feature type="compositionally biased region" description="Polar residues" evidence="2">
    <location>
        <begin position="130"/>
        <end position="144"/>
    </location>
</feature>
<evidence type="ECO:0000256" key="1">
    <source>
        <dbReference type="ARBA" id="ARBA00022679"/>
    </source>
</evidence>
<dbReference type="InterPro" id="IPR050426">
    <property type="entry name" value="Glycosyltransferase_28"/>
</dbReference>
<sequence length="1172" mass="128535">MERKVGQKGTTNIWPIPPQLEFPFPRASDDLSTSPATTLPTTNTSPDCGIGPSSEEKHTTQIKDEPPETRRVLTDTKFPLESPRPSSNPATEGVRKPPKNPLDPSEEPLDPSKTTTNPLHVRDPSRPSKSRSNTKMSGNRTTGSKGDVGLPTAKQSSSADQYGRFSVGNENYKAKGKVNKTSGRLDISLNDTANRGYLAKALGASLNHHLHPKTPHHDQSCQKQPPNNRQSGLRRPDLAAKLSTSLGVPSLDDFSSTPVLNIVIMVIGSRGDIQPFLKIGKLLKEEYGHNVRIATHPAFKKFVEEDCGLSFFSVGGDPAELMAFMVKNPGLIPSVATVRAGEVGRRRDAMFEMFQGFWRACINATDDETGISNRRMMAAEDPFVADAIIANPPSFAHVHCAERLGIPLHLMFTFPYSPTQQFPHPLANIKASSLDSGYTNFMSYPLVEMMTWQGLGDLVNRFRVQTLGLEPVSTLWAPGQLWRLKVPYTYLWSPGLIPKPSDWGSEIDLAGFVFLDLASSFKPPEGLSQFLEAGEPPVYIGFGSIVVDDPDQFTTLIFEAIQKAGVRALVSKGWGGLGDEGNTPNNIYMLENTPHDWLFPRVSAVVHHGGAGTTAIGIKCGKPTMIVPFFGDQPFWGAMVAKVGAGADSAIPYKRLTVDALANGIRQCLSPEAKRNAEKIAHDIEVEGDGAKNAVEAFHRHLPLVGESSMRCCVFQDRVAVWVVKNTRLRLSSLAAELIVKKGKLNWQDMRLVRHCDWNDFEGPGEPITGGGAAIAKSFGGIAKGIGGVPVRWAKSLKKHEQRQEQRERHRKSVVPKRNSGDFYGRPRDSDVSNPRTRNRQSNAYEEHGELSQGGQHGAEQELPQPNSLRNMPGGPELGEGEGEDGDMLGPLPSHPLLDNADAGSMYSTDSSKENIAQELAEGTGQGFAKSGQALAKVPMDLSLAIAQGFHNAPRLYGDTTVRKPTRITGFHSGLRATGEEFVFGIYDGFTGLVLQPYRGAKESGTIGFISGIGKGFGGFILKDFAALTSVAYTFKGIHKEMIKGRQPTAFIRRARIAQGRKEVKAQNEEDLIHDRQKVDLAWQIVCEIKKETERYGKGGVLGRIRVIQERRKMEREGAFTGSVWQAKKVVEERKMSRFFEQDLATNAEVEENVGKQQEPHQNNLQSIDRVD</sequence>
<dbReference type="AlphaFoldDB" id="A0A8H3F6E2"/>
<evidence type="ECO:0000313" key="5">
    <source>
        <dbReference type="EMBL" id="CAF9915141.1"/>
    </source>
</evidence>
<dbReference type="InterPro" id="IPR002213">
    <property type="entry name" value="UDP_glucos_trans"/>
</dbReference>
<feature type="region of interest" description="Disordered" evidence="2">
    <location>
        <begin position="1"/>
        <end position="164"/>
    </location>
</feature>
<feature type="domain" description="Erythromycin biosynthesis protein CIII-like C-terminal" evidence="4">
    <location>
        <begin position="580"/>
        <end position="683"/>
    </location>
</feature>
<dbReference type="Pfam" id="PF03033">
    <property type="entry name" value="Glyco_transf_28"/>
    <property type="match status" value="1"/>
</dbReference>
<evidence type="ECO:0000313" key="6">
    <source>
        <dbReference type="Proteomes" id="UP000664521"/>
    </source>
</evidence>
<accession>A0A8H3F6E2</accession>
<proteinExistence type="predicted"/>
<dbReference type="FunFam" id="3.40.50.2000:FF:000100">
    <property type="entry name" value="Glycosyltransferase family 1 protein"/>
    <property type="match status" value="1"/>
</dbReference>
<dbReference type="CDD" id="cd03784">
    <property type="entry name" value="GT1_Gtf-like"/>
    <property type="match status" value="1"/>
</dbReference>
<dbReference type="FunFam" id="3.40.50.2000:FF:000009">
    <property type="entry name" value="Sterol 3-beta-glucosyltransferase UGT80A2"/>
    <property type="match status" value="1"/>
</dbReference>
<dbReference type="OrthoDB" id="5835829at2759"/>
<feature type="compositionally biased region" description="Polar residues" evidence="2">
    <location>
        <begin position="832"/>
        <end position="844"/>
    </location>
</feature>
<feature type="region of interest" description="Disordered" evidence="2">
    <location>
        <begin position="796"/>
        <end position="912"/>
    </location>
</feature>
<dbReference type="Gene3D" id="3.40.50.2000">
    <property type="entry name" value="Glycogen Phosphorylase B"/>
    <property type="match status" value="2"/>
</dbReference>
<keyword evidence="1" id="KW-0808">Transferase</keyword>
<dbReference type="GO" id="GO:0005975">
    <property type="term" value="P:carbohydrate metabolic process"/>
    <property type="evidence" value="ECO:0007669"/>
    <property type="project" value="InterPro"/>
</dbReference>
<gene>
    <name evidence="5" type="ORF">HETSPECPRED_002314</name>
</gene>
<dbReference type="PANTHER" id="PTHR48050">
    <property type="entry name" value="STEROL 3-BETA-GLUCOSYLTRANSFERASE"/>
    <property type="match status" value="1"/>
</dbReference>
<dbReference type="GO" id="GO:0016906">
    <property type="term" value="F:sterol 3-beta-glucosyltransferase activity"/>
    <property type="evidence" value="ECO:0007669"/>
    <property type="project" value="UniProtKB-ARBA"/>
</dbReference>
<feature type="compositionally biased region" description="Basic and acidic residues" evidence="2">
    <location>
        <begin position="54"/>
        <end position="74"/>
    </location>
</feature>
<evidence type="ECO:0000259" key="4">
    <source>
        <dbReference type="Pfam" id="PF06722"/>
    </source>
</evidence>
<keyword evidence="6" id="KW-1185">Reference proteome</keyword>
<dbReference type="Pfam" id="PF06722">
    <property type="entry name" value="EryCIII-like_C"/>
    <property type="match status" value="1"/>
</dbReference>
<dbReference type="InterPro" id="IPR004276">
    <property type="entry name" value="GlycoTrans_28_N"/>
</dbReference>
<dbReference type="InterPro" id="IPR010610">
    <property type="entry name" value="EryCIII-like_C"/>
</dbReference>
<dbReference type="EMBL" id="CAJPDS010000015">
    <property type="protein sequence ID" value="CAF9915141.1"/>
    <property type="molecule type" value="Genomic_DNA"/>
</dbReference>
<evidence type="ECO:0000259" key="3">
    <source>
        <dbReference type="Pfam" id="PF03033"/>
    </source>
</evidence>
<feature type="compositionally biased region" description="Low complexity" evidence="2">
    <location>
        <begin position="32"/>
        <end position="46"/>
    </location>
</feature>
<dbReference type="SUPFAM" id="SSF53756">
    <property type="entry name" value="UDP-Glycosyltransferase/glycogen phosphorylase"/>
    <property type="match status" value="1"/>
</dbReference>
<evidence type="ECO:0008006" key="7">
    <source>
        <dbReference type="Google" id="ProtNLM"/>
    </source>
</evidence>